<proteinExistence type="predicted"/>
<feature type="compositionally biased region" description="Polar residues" evidence="1">
    <location>
        <begin position="16"/>
        <end position="32"/>
    </location>
</feature>
<dbReference type="EMBL" id="KL197709">
    <property type="protein sequence ID" value="KDQ64031.1"/>
    <property type="molecule type" value="Genomic_DNA"/>
</dbReference>
<keyword evidence="3" id="KW-1185">Reference proteome</keyword>
<dbReference type="InParanoid" id="A0A067QN28"/>
<gene>
    <name evidence="2" type="ORF">JAAARDRAFT_187414</name>
</gene>
<dbReference type="HOGENOM" id="CLU_051708_0_0_1"/>
<evidence type="ECO:0000313" key="3">
    <source>
        <dbReference type="Proteomes" id="UP000027265"/>
    </source>
</evidence>
<protein>
    <submittedName>
        <fullName evidence="2">Uncharacterized protein</fullName>
    </submittedName>
</protein>
<organism evidence="2 3">
    <name type="scientific">Jaapia argillacea MUCL 33604</name>
    <dbReference type="NCBI Taxonomy" id="933084"/>
    <lineage>
        <taxon>Eukaryota</taxon>
        <taxon>Fungi</taxon>
        <taxon>Dikarya</taxon>
        <taxon>Basidiomycota</taxon>
        <taxon>Agaricomycotina</taxon>
        <taxon>Agaricomycetes</taxon>
        <taxon>Agaricomycetidae</taxon>
        <taxon>Jaapiales</taxon>
        <taxon>Jaapiaceae</taxon>
        <taxon>Jaapia</taxon>
    </lineage>
</organism>
<dbReference type="AlphaFoldDB" id="A0A067QN28"/>
<dbReference type="Proteomes" id="UP000027265">
    <property type="component" value="Unassembled WGS sequence"/>
</dbReference>
<sequence>MSNKNRRKPRIAKKATVTSPNAGDDPASTSCVAEQLDPHIDAQRSGESVSRPPERINSPLSVCNSLAPTDFGGDVTSESRAEVNATMVALMTEADGVWLGDDTDDDQLVMPSGNQGVVFPAQREGASFSEHPLNILGPELFRRGPSPRISMLVDPRIPSVGATGSQRPSMVASLKRLSSWSTDRWAKADQELVAFTDEITGALAQVTKSNRALQVKLDTTEFVLSGQNNVSSVFSYAMGSGSSYAVIPSPAPSIESLLVGPVSRVPSKDGSASPRSFLIDRASGRAEGTVQVPETPFLGPDTTDANIMALVSHLGDDHCLPNKSALEYERHRAAAQRMARVQSTPFIERGRHVEETVPRMNDDGGMLPAVPPGLALQPVPHQFANGRRGLSGPPGLPNLPNSRGFTRDGPPHQVAAKELVVIQDQFTGILPNPI</sequence>
<feature type="region of interest" description="Disordered" evidence="1">
    <location>
        <begin position="1"/>
        <end position="59"/>
    </location>
</feature>
<reference evidence="3" key="1">
    <citation type="journal article" date="2014" name="Proc. Natl. Acad. Sci. U.S.A.">
        <title>Extensive sampling of basidiomycete genomes demonstrates inadequacy of the white-rot/brown-rot paradigm for wood decay fungi.</title>
        <authorList>
            <person name="Riley R."/>
            <person name="Salamov A.A."/>
            <person name="Brown D.W."/>
            <person name="Nagy L.G."/>
            <person name="Floudas D."/>
            <person name="Held B.W."/>
            <person name="Levasseur A."/>
            <person name="Lombard V."/>
            <person name="Morin E."/>
            <person name="Otillar R."/>
            <person name="Lindquist E.A."/>
            <person name="Sun H."/>
            <person name="LaButti K.M."/>
            <person name="Schmutz J."/>
            <person name="Jabbour D."/>
            <person name="Luo H."/>
            <person name="Baker S.E."/>
            <person name="Pisabarro A.G."/>
            <person name="Walton J.D."/>
            <person name="Blanchette R.A."/>
            <person name="Henrissat B."/>
            <person name="Martin F."/>
            <person name="Cullen D."/>
            <person name="Hibbett D.S."/>
            <person name="Grigoriev I.V."/>
        </authorList>
    </citation>
    <scope>NUCLEOTIDE SEQUENCE [LARGE SCALE GENOMIC DNA]</scope>
    <source>
        <strain evidence="3">MUCL 33604</strain>
    </source>
</reference>
<accession>A0A067QN28</accession>
<name>A0A067QN28_9AGAM</name>
<evidence type="ECO:0000313" key="2">
    <source>
        <dbReference type="EMBL" id="KDQ64031.1"/>
    </source>
</evidence>
<evidence type="ECO:0000256" key="1">
    <source>
        <dbReference type="SAM" id="MobiDB-lite"/>
    </source>
</evidence>
<feature type="compositionally biased region" description="Basic residues" evidence="1">
    <location>
        <begin position="1"/>
        <end position="13"/>
    </location>
</feature>